<evidence type="ECO:0000313" key="3">
    <source>
        <dbReference type="Proteomes" id="UP000324870"/>
    </source>
</evidence>
<evidence type="ECO:0000313" key="1">
    <source>
        <dbReference type="EMBL" id="KAA3158210.1"/>
    </source>
</evidence>
<keyword evidence="2" id="KW-0067">ATP-binding</keyword>
<dbReference type="Pfam" id="PF13589">
    <property type="entry name" value="HATPase_c_3"/>
    <property type="match status" value="1"/>
</dbReference>
<dbReference type="SUPFAM" id="SSF55874">
    <property type="entry name" value="ATPase domain of HSP90 chaperone/DNA topoisomerase II/histidine kinase"/>
    <property type="match status" value="1"/>
</dbReference>
<organism evidence="2 4">
    <name type="scientific">Alistipes finegoldii</name>
    <dbReference type="NCBI Taxonomy" id="214856"/>
    <lineage>
        <taxon>Bacteria</taxon>
        <taxon>Pseudomonadati</taxon>
        <taxon>Bacteroidota</taxon>
        <taxon>Bacteroidia</taxon>
        <taxon>Bacteroidales</taxon>
        <taxon>Rikenellaceae</taxon>
        <taxon>Alistipes</taxon>
    </lineage>
</organism>
<keyword evidence="3" id="KW-1185">Reference proteome</keyword>
<sequence>MDGMEVNLSRAIDFFYPSSSSLELVYFEAIANAIDAGANNIQISIAVDSYSKPESLTIVISDNGVGFTNDRYRKFTKLLETEEEDHKGLGRLVFLKYFKEVYIESIFEKQIRKFTFKKNFEKNNFTLSPAPDATYTGSRLAFSGYLKKKLYSYDFLKPVSIRQSILYHFYPHLFSIVKAGKDLKIDLTLSTKEPNPEQGFYNDCQILIASQSVDLESRKFPAESLDLFDTIDIFYKIKQTNKESSLVTAICVDGRTIPIDIMSKESTPKGYEIVFLLYSSFFTGKTNPSREALTLDEQELKTVKNLFRKHATIILNEKIPSIQEENKHITESLNNNYPHLAGYFDEQSIGIIDRNKAIETAQRKFFQAQKEVLDAPNTISTEQYEKALNVSSRTLMEYILYRNVIIKNLKQIDKKNPEADIHDIIVPRKKVCGKAGFINDLYTNNAWLLDDKYMSYSTILSDLEMNKLMPYLALDGENVDDEKRPDIAIVFSNDFHNPVGQVEVQTKTDVVIVELKKLGLPLAKREEVVSQLKQRARKLAKYYPDKIQRIWFYGIVDIDAEFRIALKEENYTELFSAGSLFYKEHTVILDEDKNIRIPFGLYVLSFDAFLKDAESRNSTFLNVLKQGFLKGCNIPKASNEQK</sequence>
<gene>
    <name evidence="1" type="ORF">F2A26_12095</name>
    <name evidence="2" type="ORF">RVH17_00435</name>
</gene>
<dbReference type="Proteomes" id="UP000324870">
    <property type="component" value="Unassembled WGS sequence"/>
</dbReference>
<evidence type="ECO:0000313" key="4">
    <source>
        <dbReference type="Proteomes" id="UP001181347"/>
    </source>
</evidence>
<dbReference type="GO" id="GO:0005524">
    <property type="term" value="F:ATP binding"/>
    <property type="evidence" value="ECO:0007669"/>
    <property type="project" value="UniProtKB-KW"/>
</dbReference>
<comment type="caution">
    <text evidence="2">The sequence shown here is derived from an EMBL/GenBank/DDBJ whole genome shotgun (WGS) entry which is preliminary data.</text>
</comment>
<evidence type="ECO:0000313" key="2">
    <source>
        <dbReference type="EMBL" id="MDU0258598.1"/>
    </source>
</evidence>
<dbReference type="EMBL" id="JAWDES010000001">
    <property type="protein sequence ID" value="MDU0258598.1"/>
    <property type="molecule type" value="Genomic_DNA"/>
</dbReference>
<reference evidence="1 3" key="1">
    <citation type="journal article" date="2019" name="Nat. Med.">
        <title>A library of human gut bacterial isolates paired with longitudinal multiomics data enables mechanistic microbiome research.</title>
        <authorList>
            <person name="Poyet M."/>
            <person name="Groussin M."/>
            <person name="Gibbons S.M."/>
            <person name="Avila-Pacheco J."/>
            <person name="Jiang X."/>
            <person name="Kearney S.M."/>
            <person name="Perrotta A.R."/>
            <person name="Berdy B."/>
            <person name="Zhao S."/>
            <person name="Lieberman T.D."/>
            <person name="Swanson P.K."/>
            <person name="Smith M."/>
            <person name="Roesemann S."/>
            <person name="Alexander J.E."/>
            <person name="Rich S.A."/>
            <person name="Livny J."/>
            <person name="Vlamakis H."/>
            <person name="Clish C."/>
            <person name="Bullock K."/>
            <person name="Deik A."/>
            <person name="Scott J."/>
            <person name="Pierce K.A."/>
            <person name="Xavier R.J."/>
            <person name="Alm E.J."/>
        </authorList>
    </citation>
    <scope>NUCLEOTIDE SEQUENCE [LARGE SCALE GENOMIC DNA]</scope>
    <source>
        <strain evidence="1 3">BIOML-A1</strain>
    </source>
</reference>
<proteinExistence type="predicted"/>
<dbReference type="Proteomes" id="UP001181347">
    <property type="component" value="Unassembled WGS sequence"/>
</dbReference>
<protein>
    <submittedName>
        <fullName evidence="2">ATP-binding protein</fullName>
    </submittedName>
</protein>
<name>A0AAE4RVR6_9BACT</name>
<reference evidence="2" key="2">
    <citation type="submission" date="2023-10" db="EMBL/GenBank/DDBJ databases">
        <title>Genome Sequence of the Bacteria from From Gut Wall in Crohn's Disease.</title>
        <authorList>
            <person name="Rodriguez-Palacios A."/>
        </authorList>
    </citation>
    <scope>NUCLEOTIDE SEQUENCE</scope>
    <source>
        <strain evidence="2">CavFT-hAR58</strain>
    </source>
</reference>
<dbReference type="InterPro" id="IPR036890">
    <property type="entry name" value="HATPase_C_sf"/>
</dbReference>
<keyword evidence="2" id="KW-0547">Nucleotide-binding</keyword>
<dbReference type="AlphaFoldDB" id="A0AAE4RVR6"/>
<dbReference type="EMBL" id="VVND01000020">
    <property type="protein sequence ID" value="KAA3158210.1"/>
    <property type="molecule type" value="Genomic_DNA"/>
</dbReference>
<dbReference type="OMA" id="CVFLFES"/>
<accession>A0AAE4RVR6</accession>
<dbReference type="RefSeq" id="WP_009598739.1">
    <property type="nucleotide sequence ID" value="NZ_BAAFKU010000022.1"/>
</dbReference>
<dbReference type="Gene3D" id="3.30.565.10">
    <property type="entry name" value="Histidine kinase-like ATPase, C-terminal domain"/>
    <property type="match status" value="1"/>
</dbReference>